<dbReference type="GO" id="GO:0070005">
    <property type="term" value="F:cysteine-type aminopeptidase activity"/>
    <property type="evidence" value="ECO:0007669"/>
    <property type="project" value="InterPro"/>
</dbReference>
<name>A0A6A7WCM2_9BACT</name>
<dbReference type="GO" id="GO:0006508">
    <property type="term" value="P:proteolysis"/>
    <property type="evidence" value="ECO:0007669"/>
    <property type="project" value="UniProtKB-KW"/>
</dbReference>
<protein>
    <submittedName>
        <fullName evidence="4">Cysteine protease</fullName>
    </submittedName>
</protein>
<keyword evidence="3" id="KW-0788">Thiol protease</keyword>
<comment type="caution">
    <text evidence="4">The sequence shown here is derived from an EMBL/GenBank/DDBJ whole genome shotgun (WGS) entry which is preliminary data.</text>
</comment>
<evidence type="ECO:0000256" key="2">
    <source>
        <dbReference type="ARBA" id="ARBA00022801"/>
    </source>
</evidence>
<proteinExistence type="predicted"/>
<dbReference type="OrthoDB" id="9814054at2"/>
<dbReference type="EMBL" id="VZAD01000071">
    <property type="protein sequence ID" value="MQP12155.1"/>
    <property type="molecule type" value="Genomic_DNA"/>
</dbReference>
<dbReference type="GO" id="GO:0043418">
    <property type="term" value="P:homocysteine catabolic process"/>
    <property type="evidence" value="ECO:0007669"/>
    <property type="project" value="TreeGrafter"/>
</dbReference>
<evidence type="ECO:0000313" key="5">
    <source>
        <dbReference type="Proteomes" id="UP000384372"/>
    </source>
</evidence>
<keyword evidence="1 4" id="KW-0645">Protease</keyword>
<sequence>MKNKIIITILTLCICSCQYKSSHTSCNTPQGSVVQETKLISTTPVKNQGKSPLCWAYAMLATMESEHIMKGDSVNLSVAYIARMMLQEKAVEYYFSKGTKPISMRGMAPMLIHYINKYGIVPYDSYEDKKDIDMRVLRRKVEFLCRNAIAQQIGIEKLKSRLNRLFDDEMGYMPAKTVYMLGAEYTPEEFANSVCFPGEYEMLTSFTHHPFGERFALETPDNQTQEVFLNVPIDQLMQYIRNAISHGHPVCWEGDISEEGFRHPRHGFVDVMPSQLPTTQASRQREFESLRTTDDHVMEIIGMISKNHRNYYVCRNSWGNHWGKAGHICLSEDYLRLKTIAAVISKEALR</sequence>
<evidence type="ECO:0000313" key="4">
    <source>
        <dbReference type="EMBL" id="MQP12155.1"/>
    </source>
</evidence>
<keyword evidence="5" id="KW-1185">Reference proteome</keyword>
<dbReference type="Proteomes" id="UP000384372">
    <property type="component" value="Unassembled WGS sequence"/>
</dbReference>
<dbReference type="GO" id="GO:0009636">
    <property type="term" value="P:response to toxic substance"/>
    <property type="evidence" value="ECO:0007669"/>
    <property type="project" value="TreeGrafter"/>
</dbReference>
<dbReference type="Pfam" id="PF03051">
    <property type="entry name" value="Peptidase_C1_2"/>
    <property type="match status" value="1"/>
</dbReference>
<evidence type="ECO:0000256" key="3">
    <source>
        <dbReference type="ARBA" id="ARBA00022807"/>
    </source>
</evidence>
<dbReference type="PANTHER" id="PTHR10363:SF2">
    <property type="entry name" value="BLEOMYCIN HYDROLASE"/>
    <property type="match status" value="1"/>
</dbReference>
<gene>
    <name evidence="4" type="ORF">F7D20_09355</name>
</gene>
<dbReference type="GO" id="GO:0005737">
    <property type="term" value="C:cytoplasm"/>
    <property type="evidence" value="ECO:0007669"/>
    <property type="project" value="TreeGrafter"/>
</dbReference>
<keyword evidence="2" id="KW-0378">Hydrolase</keyword>
<dbReference type="AlphaFoldDB" id="A0A6A7WCM2"/>
<dbReference type="Gene3D" id="3.90.70.10">
    <property type="entry name" value="Cysteine proteinases"/>
    <property type="match status" value="1"/>
</dbReference>
<dbReference type="InterPro" id="IPR038765">
    <property type="entry name" value="Papain-like_cys_pep_sf"/>
</dbReference>
<organism evidence="4 5">
    <name type="scientific">Segatella copri</name>
    <dbReference type="NCBI Taxonomy" id="165179"/>
    <lineage>
        <taxon>Bacteria</taxon>
        <taxon>Pseudomonadati</taxon>
        <taxon>Bacteroidota</taxon>
        <taxon>Bacteroidia</taxon>
        <taxon>Bacteroidales</taxon>
        <taxon>Prevotellaceae</taxon>
        <taxon>Segatella</taxon>
    </lineage>
</organism>
<dbReference type="SUPFAM" id="SSF54001">
    <property type="entry name" value="Cysteine proteinases"/>
    <property type="match status" value="1"/>
</dbReference>
<accession>A0A6A7WCM2</accession>
<dbReference type="PANTHER" id="PTHR10363">
    <property type="entry name" value="BLEOMYCIN HYDROLASE"/>
    <property type="match status" value="1"/>
</dbReference>
<reference evidence="4 5" key="1">
    <citation type="submission" date="2019-09" db="EMBL/GenBank/DDBJ databases">
        <title>Distinct polysaccharide growth profiles of human intestinal Prevotella copri isolates.</title>
        <authorList>
            <person name="Fehlner-Peach H."/>
            <person name="Magnabosco C."/>
            <person name="Raghavan V."/>
            <person name="Scher J.U."/>
            <person name="Tett A."/>
            <person name="Cox L.M."/>
            <person name="Gottsegen C."/>
            <person name="Watters A."/>
            <person name="Wiltshire- Gordon J.D."/>
            <person name="Segata N."/>
            <person name="Bonneau R."/>
            <person name="Littman D.R."/>
        </authorList>
    </citation>
    <scope>NUCLEOTIDE SEQUENCE [LARGE SCALE GENOMIC DNA]</scope>
    <source>
        <strain evidence="5">iAQ1173</strain>
    </source>
</reference>
<dbReference type="RefSeq" id="WP_158463804.1">
    <property type="nucleotide sequence ID" value="NZ_VZAD01000071.1"/>
</dbReference>
<evidence type="ECO:0000256" key="1">
    <source>
        <dbReference type="ARBA" id="ARBA00022670"/>
    </source>
</evidence>
<dbReference type="InterPro" id="IPR004134">
    <property type="entry name" value="Peptidase_C1B"/>
</dbReference>